<evidence type="ECO:0000256" key="6">
    <source>
        <dbReference type="ARBA" id="ARBA00023163"/>
    </source>
</evidence>
<keyword evidence="12" id="KW-1185">Reference proteome</keyword>
<evidence type="ECO:0000259" key="10">
    <source>
        <dbReference type="PROSITE" id="PS50157"/>
    </source>
</evidence>
<feature type="domain" description="C2H2-type" evidence="10">
    <location>
        <begin position="507"/>
        <end position="535"/>
    </location>
</feature>
<dbReference type="SMART" id="SM00355">
    <property type="entry name" value="ZnF_C2H2"/>
    <property type="match status" value="8"/>
</dbReference>
<feature type="domain" description="C2H2-type" evidence="10">
    <location>
        <begin position="476"/>
        <end position="505"/>
    </location>
</feature>
<dbReference type="PROSITE" id="PS00028">
    <property type="entry name" value="ZINC_FINGER_C2H2_1"/>
    <property type="match status" value="4"/>
</dbReference>
<dbReference type="SUPFAM" id="SSF57667">
    <property type="entry name" value="beta-beta-alpha zinc fingers"/>
    <property type="match status" value="2"/>
</dbReference>
<dbReference type="InterPro" id="IPR036236">
    <property type="entry name" value="Znf_C2H2_sf"/>
</dbReference>
<evidence type="ECO:0000256" key="4">
    <source>
        <dbReference type="ARBA" id="ARBA00022833"/>
    </source>
</evidence>
<feature type="region of interest" description="Disordered" evidence="9">
    <location>
        <begin position="1"/>
        <end position="35"/>
    </location>
</feature>
<sequence length="679" mass="78472">MAQSNTDSFHAFAYKQKRRRQQQQEQEQEQQDVQMAEAVEIKAEDTDLIHVERLDKDEYIPNERDDDFEGEDDEDILEINGDALNPDVVGIEEDELPQAANQLPLGFIRNPGTLSFYFFLGIYTGDGFHNQANTIIGIGLKATFFAYMYQLLTFYGVPQPRLNVRYGAGTLGGVRWGYADAASARTLFRYGLPSSNILNSQPDLMARLLPLENTLDSLLVFLLGYVCADGTIRRKWGGTPNNILAMYSGLSLYSRDNYLLKWFHNQLAQYGITSTLGEAEVKGHHFNILYYLTNDLNDQHLLRAFRGLRDSGVPLDGKMQLLEHMLLNSKQANNRLLAPHHIKFHDYLGACYTAEAPDRTACVIGQDLFDLNLFDLNTLCEFVGFPRQDSTYNFNLEAFVRFVRNIASGPLQTPGHRLVARYFHICEQRVIPNAEIINKEHAQPFHICNRDGCRRWFTRRYEYLNHVQAQHDLIPFECPVEGCDKEFSFPSGLVAHQRLEHGSEPAVYCRHCQKPFENQERLDRHLNKSHNPANTFACQEPNCGYRFSRLDTLAYHMNANHSPQLERKRCPVEGCFFIYTMRTLLLHHFRNFHKMEPSIACPQCRKRFHLQEQLDEHLDAAHNQLTCDQCHDTNLWSPSQMAWHLQRSHNPQNRFVCRCTKRFADNRGLNRHQNLTGHA</sequence>
<evidence type="ECO:0000313" key="12">
    <source>
        <dbReference type="Proteomes" id="UP000077051"/>
    </source>
</evidence>
<dbReference type="GO" id="GO:0005634">
    <property type="term" value="C:nucleus"/>
    <property type="evidence" value="ECO:0007669"/>
    <property type="project" value="UniProtKB-SubCell"/>
</dbReference>
<dbReference type="EMBL" id="AMYB01000001">
    <property type="protein sequence ID" value="OAD08304.1"/>
    <property type="molecule type" value="Genomic_DNA"/>
</dbReference>
<evidence type="ECO:0000256" key="9">
    <source>
        <dbReference type="SAM" id="MobiDB-lite"/>
    </source>
</evidence>
<dbReference type="Proteomes" id="UP000077051">
    <property type="component" value="Unassembled WGS sequence"/>
</dbReference>
<dbReference type="GO" id="GO:0006357">
    <property type="term" value="P:regulation of transcription by RNA polymerase II"/>
    <property type="evidence" value="ECO:0007669"/>
    <property type="project" value="TreeGrafter"/>
</dbReference>
<dbReference type="PANTHER" id="PTHR46179:SF13">
    <property type="entry name" value="C2H2-TYPE DOMAIN-CONTAINING PROTEIN"/>
    <property type="match status" value="1"/>
</dbReference>
<accession>A0A168PVS4</accession>
<evidence type="ECO:0000256" key="3">
    <source>
        <dbReference type="ARBA" id="ARBA00022771"/>
    </source>
</evidence>
<dbReference type="Gene3D" id="3.30.160.60">
    <property type="entry name" value="Classic Zinc Finger"/>
    <property type="match status" value="2"/>
</dbReference>
<dbReference type="PANTHER" id="PTHR46179">
    <property type="entry name" value="ZINC FINGER PROTEIN"/>
    <property type="match status" value="1"/>
</dbReference>
<evidence type="ECO:0000256" key="7">
    <source>
        <dbReference type="ARBA" id="ARBA00023242"/>
    </source>
</evidence>
<organism evidence="11 12">
    <name type="scientific">Mucor lusitanicus CBS 277.49</name>
    <dbReference type="NCBI Taxonomy" id="747725"/>
    <lineage>
        <taxon>Eukaryota</taxon>
        <taxon>Fungi</taxon>
        <taxon>Fungi incertae sedis</taxon>
        <taxon>Mucoromycota</taxon>
        <taxon>Mucoromycotina</taxon>
        <taxon>Mucoromycetes</taxon>
        <taxon>Mucorales</taxon>
        <taxon>Mucorineae</taxon>
        <taxon>Mucoraceae</taxon>
        <taxon>Mucor</taxon>
    </lineage>
</organism>
<dbReference type="VEuPathDB" id="FungiDB:MUCCIDRAFT_105262"/>
<keyword evidence="4" id="KW-0862">Zinc</keyword>
<keyword evidence="3 8" id="KW-0863">Zinc-finger</keyword>
<evidence type="ECO:0000256" key="5">
    <source>
        <dbReference type="ARBA" id="ARBA00023015"/>
    </source>
</evidence>
<dbReference type="STRING" id="747725.A0A168PVS4"/>
<dbReference type="Pfam" id="PF00096">
    <property type="entry name" value="zf-C2H2"/>
    <property type="match status" value="1"/>
</dbReference>
<feature type="domain" description="C2H2-type" evidence="10">
    <location>
        <begin position="536"/>
        <end position="566"/>
    </location>
</feature>
<keyword evidence="5" id="KW-0805">Transcription regulation</keyword>
<comment type="subcellular location">
    <subcellularLocation>
        <location evidence="1">Nucleus</location>
    </subcellularLocation>
</comment>
<dbReference type="GO" id="GO:0008270">
    <property type="term" value="F:zinc ion binding"/>
    <property type="evidence" value="ECO:0007669"/>
    <property type="project" value="UniProtKB-KW"/>
</dbReference>
<evidence type="ECO:0000256" key="1">
    <source>
        <dbReference type="ARBA" id="ARBA00004123"/>
    </source>
</evidence>
<dbReference type="AlphaFoldDB" id="A0A168PVS4"/>
<dbReference type="PROSITE" id="PS50157">
    <property type="entry name" value="ZINC_FINGER_C2H2_2"/>
    <property type="match status" value="4"/>
</dbReference>
<evidence type="ECO:0000313" key="11">
    <source>
        <dbReference type="EMBL" id="OAD08304.1"/>
    </source>
</evidence>
<dbReference type="OrthoDB" id="6365676at2759"/>
<evidence type="ECO:0000256" key="2">
    <source>
        <dbReference type="ARBA" id="ARBA00022723"/>
    </source>
</evidence>
<dbReference type="InterPro" id="IPR013087">
    <property type="entry name" value="Znf_C2H2_type"/>
</dbReference>
<feature type="domain" description="C2H2-type" evidence="10">
    <location>
        <begin position="599"/>
        <end position="622"/>
    </location>
</feature>
<evidence type="ECO:0000256" key="8">
    <source>
        <dbReference type="PROSITE-ProRule" id="PRU00042"/>
    </source>
</evidence>
<keyword evidence="7" id="KW-0539">Nucleus</keyword>
<protein>
    <submittedName>
        <fullName evidence="11">C2H2-type zinc finger transcription factor</fullName>
    </submittedName>
</protein>
<keyword evidence="2" id="KW-0479">Metal-binding</keyword>
<gene>
    <name evidence="11" type="ORF">MUCCIDRAFT_105262</name>
</gene>
<proteinExistence type="predicted"/>
<comment type="caution">
    <text evidence="11">The sequence shown here is derived from an EMBL/GenBank/DDBJ whole genome shotgun (WGS) entry which is preliminary data.</text>
</comment>
<name>A0A168PVS4_MUCCL</name>
<dbReference type="InterPro" id="IPR051061">
    <property type="entry name" value="Zinc_finger_trans_reg"/>
</dbReference>
<reference evidence="11 12" key="1">
    <citation type="submission" date="2015-06" db="EMBL/GenBank/DDBJ databases">
        <title>Expansion of signal transduction pathways in fungi by whole-genome duplication.</title>
        <authorList>
            <consortium name="DOE Joint Genome Institute"/>
            <person name="Corrochano L.M."/>
            <person name="Kuo A."/>
            <person name="Marcet-Houben M."/>
            <person name="Polaino S."/>
            <person name="Salamov A."/>
            <person name="Villalobos J.M."/>
            <person name="Alvarez M.I."/>
            <person name="Avalos J."/>
            <person name="Benito E.P."/>
            <person name="Benoit I."/>
            <person name="Burger G."/>
            <person name="Camino L.P."/>
            <person name="Canovas D."/>
            <person name="Cerda-Olmedo E."/>
            <person name="Cheng J.-F."/>
            <person name="Dominguez A."/>
            <person name="Elias M."/>
            <person name="Eslava A.P."/>
            <person name="Glaser F."/>
            <person name="Grimwood J."/>
            <person name="Gutierrez G."/>
            <person name="Heitman J."/>
            <person name="Henrissat B."/>
            <person name="Iturriaga E.A."/>
            <person name="Lang B.F."/>
            <person name="Lavin J.L."/>
            <person name="Lee S."/>
            <person name="Li W."/>
            <person name="Lindquist E."/>
            <person name="Lopez-Garcia S."/>
            <person name="Luque E.M."/>
            <person name="Marcos A.T."/>
            <person name="Martin J."/>
            <person name="Mccluskey K."/>
            <person name="Medina H.R."/>
            <person name="Miralles-Duran A."/>
            <person name="Miyazaki A."/>
            <person name="Munoz-Torres E."/>
            <person name="Oguiza J.A."/>
            <person name="Ohm R."/>
            <person name="Olmedo M."/>
            <person name="Orejas M."/>
            <person name="Ortiz-Castellanos L."/>
            <person name="Pisabarro A.G."/>
            <person name="Rodriguez-Romero J."/>
            <person name="Ruiz-Herrera J."/>
            <person name="Ruiz-Vazquez R."/>
            <person name="Sanz C."/>
            <person name="Schackwitz W."/>
            <person name="Schmutz J."/>
            <person name="Shahriari M."/>
            <person name="Shelest E."/>
            <person name="Silva-Franco F."/>
            <person name="Soanes D."/>
            <person name="Syed K."/>
            <person name="Tagua V.G."/>
            <person name="Talbot N.J."/>
            <person name="Thon M."/>
            <person name="De Vries R.P."/>
            <person name="Wiebenga A."/>
            <person name="Yadav J.S."/>
            <person name="Braun E.L."/>
            <person name="Baker S."/>
            <person name="Garre V."/>
            <person name="Horwitz B."/>
            <person name="Torres-Martinez S."/>
            <person name="Idnurm A."/>
            <person name="Herrera-Estrella A."/>
            <person name="Gabaldon T."/>
            <person name="Grigoriev I.V."/>
        </authorList>
    </citation>
    <scope>NUCLEOTIDE SEQUENCE [LARGE SCALE GENOMIC DNA]</scope>
    <source>
        <strain evidence="11 12">CBS 277.49</strain>
    </source>
</reference>
<keyword evidence="6" id="KW-0804">Transcription</keyword>